<sequence>MISLTLGILSIVIPFIGLILGIIGVVLSRIATKEIAKRNENGKGLAIFGLICNVIGIIIQAFAVFSIIAFYSLTIVS</sequence>
<dbReference type="Proteomes" id="UP000308744">
    <property type="component" value="Unassembled WGS sequence"/>
</dbReference>
<evidence type="ECO:0000313" key="4">
    <source>
        <dbReference type="Proteomes" id="UP000308744"/>
    </source>
</evidence>
<organism evidence="3 4">
    <name type="scientific">Lysinibacillus mangiferihumi</name>
    <dbReference type="NCBI Taxonomy" id="1130819"/>
    <lineage>
        <taxon>Bacteria</taxon>
        <taxon>Bacillati</taxon>
        <taxon>Bacillota</taxon>
        <taxon>Bacilli</taxon>
        <taxon>Bacillales</taxon>
        <taxon>Bacillaceae</taxon>
        <taxon>Lysinibacillus</taxon>
    </lineage>
</organism>
<protein>
    <submittedName>
        <fullName evidence="3">DUF4190 domain-containing protein</fullName>
    </submittedName>
</protein>
<reference evidence="3 4" key="1">
    <citation type="submission" date="2019-04" db="EMBL/GenBank/DDBJ databases">
        <title>Lysinibacillus genome sequencing.</title>
        <authorList>
            <person name="Dunlap C."/>
        </authorList>
    </citation>
    <scope>NUCLEOTIDE SEQUENCE [LARGE SCALE GENOMIC DNA]</scope>
    <source>
        <strain evidence="3 4">CCTCC AB 2010389</strain>
    </source>
</reference>
<evidence type="ECO:0000313" key="3">
    <source>
        <dbReference type="EMBL" id="TKI53640.1"/>
    </source>
</evidence>
<accession>A0A4U2Y014</accession>
<keyword evidence="1" id="KW-1133">Transmembrane helix</keyword>
<keyword evidence="4" id="KW-1185">Reference proteome</keyword>
<feature type="transmembrane region" description="Helical" evidence="1">
    <location>
        <begin position="6"/>
        <end position="27"/>
    </location>
</feature>
<gene>
    <name evidence="3" type="ORF">FC756_23095</name>
</gene>
<dbReference type="InterPro" id="IPR025241">
    <property type="entry name" value="DUF4190"/>
</dbReference>
<dbReference type="RefSeq" id="WP_107896255.1">
    <property type="nucleotide sequence ID" value="NZ_SZPU01000105.1"/>
</dbReference>
<name>A0A4U2Y014_9BACI</name>
<keyword evidence="1" id="KW-0472">Membrane</keyword>
<evidence type="ECO:0000256" key="1">
    <source>
        <dbReference type="SAM" id="Phobius"/>
    </source>
</evidence>
<feature type="domain" description="DUF4190" evidence="2">
    <location>
        <begin position="2"/>
        <end position="59"/>
    </location>
</feature>
<feature type="transmembrane region" description="Helical" evidence="1">
    <location>
        <begin position="47"/>
        <end position="71"/>
    </location>
</feature>
<dbReference type="EMBL" id="SZPU01000105">
    <property type="protein sequence ID" value="TKI53640.1"/>
    <property type="molecule type" value="Genomic_DNA"/>
</dbReference>
<comment type="caution">
    <text evidence="3">The sequence shown here is derived from an EMBL/GenBank/DDBJ whole genome shotgun (WGS) entry which is preliminary data.</text>
</comment>
<evidence type="ECO:0000259" key="2">
    <source>
        <dbReference type="Pfam" id="PF13828"/>
    </source>
</evidence>
<proteinExistence type="predicted"/>
<dbReference type="Pfam" id="PF13828">
    <property type="entry name" value="DUF4190"/>
    <property type="match status" value="1"/>
</dbReference>
<dbReference type="AlphaFoldDB" id="A0A4U2Y014"/>
<keyword evidence="1" id="KW-0812">Transmembrane</keyword>